<keyword evidence="2" id="KW-1185">Reference proteome</keyword>
<dbReference type="EMBL" id="CP002046">
    <property type="protein sequence ID" value="EAP87213.1"/>
    <property type="molecule type" value="Genomic_DNA"/>
</dbReference>
<dbReference type="OrthoDB" id="1430919at2"/>
<dbReference type="eggNOG" id="COG0018">
    <property type="taxonomic scope" value="Bacteria"/>
</dbReference>
<gene>
    <name evidence="1" type="ordered locus">CA2559_00620</name>
</gene>
<protein>
    <submittedName>
        <fullName evidence="1">Uncharacterized protein</fullName>
    </submittedName>
</protein>
<dbReference type="RefSeq" id="WP_013185894.1">
    <property type="nucleotide sequence ID" value="NC_014230.1"/>
</dbReference>
<sequence length="493" mass="52723">MKIKLQKYLIVTLLVLGVLPFTYAQVGINITDPNGGALLDVSSREKGVLIPRINITDLTTIAPISGLISFAEEMAAESLLVYNINDTTGRGFHYWDGTTWIPLGDKNLGKDDLTQSEEPRTYDMNGEDLNFTNGAFGINTPNPNGAIEATSTENYDAYTFTQDNSLTGEKDVFTIEDQDAGGGAQDHSSVLKVLKSGNINSGDNGFSLIELANTGSDPGANKYWISGRKIDESAVLWGVDITDNDFWSKGGLTLGITENTNGTYSSGNFRVNSNGYTGINNTNPLEALHISGTSETIRIESLNSTNNASNNGVDDAVVYVDSNGDLKIRPSLVQNSMPEDNLTTFIPASRDVTSSNGTLTQETLYTTSITLTQDALVEVVYQIGVNITDSSFNPITDGNPRQYGTALFIDTNLVGYTSEAYTSRPSGLTASSRILSGTFFLNGNGYAQLTGSPAGTTYDLSVIGFVAAGNGFGVNGEFGGNTGVDRFQIILHY</sequence>
<proteinExistence type="predicted"/>
<dbReference type="STRING" id="216432.CA2559_00620"/>
<name>A3U4P6_CROAH</name>
<accession>A3U4P6</accession>
<evidence type="ECO:0000313" key="2">
    <source>
        <dbReference type="Proteomes" id="UP000002297"/>
    </source>
</evidence>
<dbReference type="KEGG" id="cat:CA2559_00620"/>
<dbReference type="AlphaFoldDB" id="A3U4P6"/>
<evidence type="ECO:0000313" key="1">
    <source>
        <dbReference type="EMBL" id="EAP87213.1"/>
    </source>
</evidence>
<dbReference type="GeneID" id="89454439"/>
<dbReference type="HOGENOM" id="CLU_632750_0_0_10"/>
<organism evidence="1 2">
    <name type="scientific">Croceibacter atlanticus (strain ATCC BAA-628 / JCM 21780 / CIP 108009 / IAM 15332 / KCTC 12090 / HTCC2559)</name>
    <dbReference type="NCBI Taxonomy" id="216432"/>
    <lineage>
        <taxon>Bacteria</taxon>
        <taxon>Pseudomonadati</taxon>
        <taxon>Bacteroidota</taxon>
        <taxon>Flavobacteriia</taxon>
        <taxon>Flavobacteriales</taxon>
        <taxon>Flavobacteriaceae</taxon>
        <taxon>Croceibacter</taxon>
    </lineage>
</organism>
<dbReference type="Proteomes" id="UP000002297">
    <property type="component" value="Chromosome"/>
</dbReference>
<reference evidence="1 2" key="1">
    <citation type="journal article" date="2010" name="J. Bacteriol.">
        <title>The complete genome sequence of Croceibacter atlanticus HTCC2559T.</title>
        <authorList>
            <person name="Oh H.M."/>
            <person name="Kang I."/>
            <person name="Ferriera S."/>
            <person name="Giovannoni S.J."/>
            <person name="Cho J.C."/>
        </authorList>
    </citation>
    <scope>NUCLEOTIDE SEQUENCE [LARGE SCALE GENOMIC DNA]</scope>
    <source>
        <strain evidence="2">ATCC BAA-628 / HTCC2559 / KCTC 12090</strain>
    </source>
</reference>